<dbReference type="HOGENOM" id="CLU_2021521_0_0_2"/>
<protein>
    <submittedName>
        <fullName evidence="2">Uncharacterized protein</fullName>
    </submittedName>
</protein>
<feature type="region of interest" description="Disordered" evidence="1">
    <location>
        <begin position="75"/>
        <end position="122"/>
    </location>
</feature>
<accession>Q8TW61</accession>
<sequence length="122" mass="13739">MSVISKDPGTITVVVRVDDEALSKAYSADKGARITDWFGPVELSPGSHDVGIHLYLDGQEVRWYGSVVKVMSGREHVRDHDEYEHHREEHDHGGTTRINPRRSDFPPSGSRSRGPRDHPNSR</sequence>
<gene>
    <name evidence="2" type="ordered locus">MK1175</name>
</gene>
<dbReference type="InParanoid" id="Q8TW61"/>
<evidence type="ECO:0000256" key="1">
    <source>
        <dbReference type="SAM" id="MobiDB-lite"/>
    </source>
</evidence>
<dbReference type="Proteomes" id="UP000001826">
    <property type="component" value="Chromosome"/>
</dbReference>
<proteinExistence type="predicted"/>
<dbReference type="EnsemblBacteria" id="AAM02388">
    <property type="protein sequence ID" value="AAM02388"/>
    <property type="gene ID" value="MK1175"/>
</dbReference>
<dbReference type="KEGG" id="mka:MK1175"/>
<keyword evidence="3" id="KW-1185">Reference proteome</keyword>
<evidence type="ECO:0000313" key="3">
    <source>
        <dbReference type="Proteomes" id="UP000001826"/>
    </source>
</evidence>
<dbReference type="PaxDb" id="190192-MK1175"/>
<dbReference type="EMBL" id="AE009439">
    <property type="protein sequence ID" value="AAM02388.1"/>
    <property type="molecule type" value="Genomic_DNA"/>
</dbReference>
<reference evidence="2 3" key="1">
    <citation type="journal article" date="2002" name="Proc. Natl. Acad. Sci. U.S.A.">
        <title>The complete genome of hyperthermophile Methanopyrus kandleri AV19 and monophyly of archaeal methanogens.</title>
        <authorList>
            <person name="Slesarev A.I."/>
            <person name="Mezhevaya K.V."/>
            <person name="Makarova K.S."/>
            <person name="Polushin N.N."/>
            <person name="Shcherbinina O.V."/>
            <person name="Shakhova V.V."/>
            <person name="Belova G.I."/>
            <person name="Aravind L."/>
            <person name="Natale D.A."/>
            <person name="Rogozin I.B."/>
            <person name="Tatusov R.L."/>
            <person name="Wolf Y.I."/>
            <person name="Stetter K.O."/>
            <person name="Malykh A.G."/>
            <person name="Koonin E.V."/>
            <person name="Kozyavkin S.A."/>
        </authorList>
    </citation>
    <scope>NUCLEOTIDE SEQUENCE [LARGE SCALE GENOMIC DNA]</scope>
    <source>
        <strain evidence="3">AV19 / DSM 6324 / JCM 9639 / NBRC 100938</strain>
    </source>
</reference>
<organism evidence="2 3">
    <name type="scientific">Methanopyrus kandleri (strain AV19 / DSM 6324 / JCM 9639 / NBRC 100938)</name>
    <dbReference type="NCBI Taxonomy" id="190192"/>
    <lineage>
        <taxon>Archaea</taxon>
        <taxon>Methanobacteriati</taxon>
        <taxon>Methanobacteriota</taxon>
        <taxon>Methanomada group</taxon>
        <taxon>Methanopyri</taxon>
        <taxon>Methanopyrales</taxon>
        <taxon>Methanopyraceae</taxon>
        <taxon>Methanopyrus</taxon>
    </lineage>
</organism>
<feature type="compositionally biased region" description="Basic and acidic residues" evidence="1">
    <location>
        <begin position="75"/>
        <end position="94"/>
    </location>
</feature>
<evidence type="ECO:0000313" key="2">
    <source>
        <dbReference type="EMBL" id="AAM02388.1"/>
    </source>
</evidence>
<dbReference type="AlphaFoldDB" id="Q8TW61"/>
<name>Q8TW61_METKA</name>